<keyword evidence="1" id="KW-0732">Signal</keyword>
<name>A0AA48GRX0_9BACT</name>
<dbReference type="AlphaFoldDB" id="A0AA48GRX0"/>
<feature type="signal peptide" evidence="1">
    <location>
        <begin position="1"/>
        <end position="18"/>
    </location>
</feature>
<dbReference type="RefSeq" id="WP_316411753.1">
    <property type="nucleotide sequence ID" value="NZ_AP027080.1"/>
</dbReference>
<proteinExistence type="predicted"/>
<protein>
    <submittedName>
        <fullName evidence="2">Uncharacterized protein</fullName>
    </submittedName>
</protein>
<evidence type="ECO:0000313" key="3">
    <source>
        <dbReference type="Proteomes" id="UP001238179"/>
    </source>
</evidence>
<dbReference type="KEGG" id="msil:METEAL_22840"/>
<evidence type="ECO:0000313" key="2">
    <source>
        <dbReference type="EMBL" id="BDU73110.1"/>
    </source>
</evidence>
<keyword evidence="3" id="KW-1185">Reference proteome</keyword>
<sequence>MLISALFLLASATSPVPATPTETPAVVEPSPSATCPVCGKTIEPGQGTKVSIRGREYTVDDTACSNQLMADPDKYLESDGTPKNARK</sequence>
<evidence type="ECO:0000256" key="1">
    <source>
        <dbReference type="SAM" id="SignalP"/>
    </source>
</evidence>
<organism evidence="2 3">
    <name type="scientific">Mesoterricola silvestris</name>
    <dbReference type="NCBI Taxonomy" id="2927979"/>
    <lineage>
        <taxon>Bacteria</taxon>
        <taxon>Pseudomonadati</taxon>
        <taxon>Acidobacteriota</taxon>
        <taxon>Holophagae</taxon>
        <taxon>Holophagales</taxon>
        <taxon>Holophagaceae</taxon>
        <taxon>Mesoterricola</taxon>
    </lineage>
</organism>
<dbReference type="Proteomes" id="UP001238179">
    <property type="component" value="Chromosome"/>
</dbReference>
<accession>A0AA48GRX0</accession>
<dbReference type="EMBL" id="AP027080">
    <property type="protein sequence ID" value="BDU73110.1"/>
    <property type="molecule type" value="Genomic_DNA"/>
</dbReference>
<reference evidence="3" key="1">
    <citation type="journal article" date="2023" name="Int. J. Syst. Evol. Microbiol.">
        <title>Mesoterricola silvestris gen. nov., sp. nov., Mesoterricola sediminis sp. nov., Geothrix oryzae sp. nov., Geothrix edaphica sp. nov., Geothrix rubra sp. nov., and Geothrix limicola sp. nov., six novel members of Acidobacteriota isolated from soils.</title>
        <authorList>
            <person name="Itoh H."/>
            <person name="Sugisawa Y."/>
            <person name="Mise K."/>
            <person name="Xu Z."/>
            <person name="Kuniyasu M."/>
            <person name="Ushijima N."/>
            <person name="Kawano K."/>
            <person name="Kobayashi E."/>
            <person name="Shiratori Y."/>
            <person name="Masuda Y."/>
            <person name="Senoo K."/>
        </authorList>
    </citation>
    <scope>NUCLEOTIDE SEQUENCE [LARGE SCALE GENOMIC DNA]</scope>
    <source>
        <strain evidence="3">W79</strain>
    </source>
</reference>
<feature type="chain" id="PRO_5041362355" evidence="1">
    <location>
        <begin position="19"/>
        <end position="87"/>
    </location>
</feature>
<gene>
    <name evidence="2" type="ORF">METEAL_22840</name>
</gene>